<dbReference type="Proteomes" id="UP000053647">
    <property type="component" value="Unassembled WGS sequence"/>
</dbReference>
<dbReference type="Pfam" id="PF07690">
    <property type="entry name" value="MFS_1"/>
    <property type="match status" value="1"/>
</dbReference>
<sequence>MATERDPLLSGAEPILRTQGQANDQSHSRALQVPIGPLEISRSTRYAILAGLWSATFLSVTTLVATLLPSISSEFKKSNEASWLGTSYLLAACTFTPLYGRLCNVLGRRGANQTAVIAAALGTIACGFSRNMETLIVARFLSGMGGGGIMTTATIITSDMYSLRSRGLAQAVSNIFNGLGQGLGGPIGGLVSDWFGWRWAFIMQIPLFALSLTLTTYNLRYVTPGKGKNAKDVLKRIDWGGSFTLLIAVGSFLIFLSMKYNEDYPWTEPWVIVPLAVSGAFFIAFVLVEFLVAPEPVLAPYLLKQKVPVLVGISNYLVGLCNFAVMYFFPMWFQTVALTSASIAGLHLLPSSVSMAVGSMFAGWMMHRTGKYKLINLVFGFFPFIGIFLITFMKETSGPLQMWLSIIPFGFGNAVVLQTMLIALLAHLPESSMAVGTGFGQLFRGMGQVSGVAISSALFQSKLASELRKRIQTPDAEEVISKIRHSATLVSELPPELQRAARDSYAEALRAVFILAACSTFLAYIARLPVPEKSLDKNPRKKPNDASDASQAEAQTPRPPVEEQAFLSDNEDDVSMGVSPVQQSRKLPRRRLSGFESTDGTLDLESDIIGGSARR</sequence>
<feature type="transmembrane region" description="Helical" evidence="7">
    <location>
        <begin position="136"/>
        <end position="156"/>
    </location>
</feature>
<dbReference type="GO" id="GO:0000329">
    <property type="term" value="C:fungal-type vacuole membrane"/>
    <property type="evidence" value="ECO:0007669"/>
    <property type="project" value="TreeGrafter"/>
</dbReference>
<dbReference type="GO" id="GO:0005886">
    <property type="term" value="C:plasma membrane"/>
    <property type="evidence" value="ECO:0007669"/>
    <property type="project" value="TreeGrafter"/>
</dbReference>
<evidence type="ECO:0000256" key="6">
    <source>
        <dbReference type="SAM" id="MobiDB-lite"/>
    </source>
</evidence>
<dbReference type="GO" id="GO:0012505">
    <property type="term" value="C:endomembrane system"/>
    <property type="evidence" value="ECO:0007669"/>
    <property type="project" value="UniProtKB-SubCell"/>
</dbReference>
<feature type="transmembrane region" description="Helical" evidence="7">
    <location>
        <begin position="508"/>
        <end position="526"/>
    </location>
</feature>
<protein>
    <recommendedName>
        <fullName evidence="8">Major facilitator superfamily (MFS) profile domain-containing protein</fullName>
    </recommendedName>
</protein>
<dbReference type="AlphaFoldDB" id="A0A0C9SVA3"/>
<dbReference type="SUPFAM" id="SSF103473">
    <property type="entry name" value="MFS general substrate transporter"/>
    <property type="match status" value="1"/>
</dbReference>
<accession>A0A0C9SVA3</accession>
<feature type="transmembrane region" description="Helical" evidence="7">
    <location>
        <begin position="374"/>
        <end position="393"/>
    </location>
</feature>
<evidence type="ECO:0000313" key="10">
    <source>
        <dbReference type="Proteomes" id="UP000053647"/>
    </source>
</evidence>
<feature type="transmembrane region" description="Helical" evidence="7">
    <location>
        <begin position="270"/>
        <end position="288"/>
    </location>
</feature>
<dbReference type="GO" id="GO:0015174">
    <property type="term" value="F:basic amino acid transmembrane transporter activity"/>
    <property type="evidence" value="ECO:0007669"/>
    <property type="project" value="TreeGrafter"/>
</dbReference>
<dbReference type="InterPro" id="IPR036259">
    <property type="entry name" value="MFS_trans_sf"/>
</dbReference>
<evidence type="ECO:0000256" key="3">
    <source>
        <dbReference type="ARBA" id="ARBA00022692"/>
    </source>
</evidence>
<dbReference type="EMBL" id="KN820290">
    <property type="protein sequence ID" value="KIJ06515.1"/>
    <property type="molecule type" value="Genomic_DNA"/>
</dbReference>
<dbReference type="PROSITE" id="PS50850">
    <property type="entry name" value="MFS"/>
    <property type="match status" value="1"/>
</dbReference>
<feature type="transmembrane region" description="Helical" evidence="7">
    <location>
        <begin position="199"/>
        <end position="219"/>
    </location>
</feature>
<feature type="transmembrane region" description="Helical" evidence="7">
    <location>
        <begin position="81"/>
        <end position="99"/>
    </location>
</feature>
<feature type="transmembrane region" description="Helical" evidence="7">
    <location>
        <begin position="46"/>
        <end position="69"/>
    </location>
</feature>
<dbReference type="InterPro" id="IPR011701">
    <property type="entry name" value="MFS"/>
</dbReference>
<comment type="subcellular location">
    <subcellularLocation>
        <location evidence="1">Endomembrane system</location>
        <topology evidence="1">Multi-pass membrane protein</topology>
    </subcellularLocation>
</comment>
<evidence type="ECO:0000313" key="9">
    <source>
        <dbReference type="EMBL" id="KIJ06515.1"/>
    </source>
</evidence>
<dbReference type="PANTHER" id="PTHR23501">
    <property type="entry name" value="MAJOR FACILITATOR SUPERFAMILY"/>
    <property type="match status" value="1"/>
</dbReference>
<keyword evidence="3 7" id="KW-0812">Transmembrane</keyword>
<dbReference type="Gene3D" id="1.20.1250.20">
    <property type="entry name" value="MFS general substrate transporter like domains"/>
    <property type="match status" value="2"/>
</dbReference>
<dbReference type="HOGENOM" id="CLU_000960_22_3_1"/>
<organism evidence="9 10">
    <name type="scientific">Paxillus involutus ATCC 200175</name>
    <dbReference type="NCBI Taxonomy" id="664439"/>
    <lineage>
        <taxon>Eukaryota</taxon>
        <taxon>Fungi</taxon>
        <taxon>Dikarya</taxon>
        <taxon>Basidiomycota</taxon>
        <taxon>Agaricomycotina</taxon>
        <taxon>Agaricomycetes</taxon>
        <taxon>Agaricomycetidae</taxon>
        <taxon>Boletales</taxon>
        <taxon>Paxilineae</taxon>
        <taxon>Paxillaceae</taxon>
        <taxon>Paxillus</taxon>
    </lineage>
</organism>
<dbReference type="OrthoDB" id="3437016at2759"/>
<keyword evidence="5 7" id="KW-0472">Membrane</keyword>
<dbReference type="InterPro" id="IPR020846">
    <property type="entry name" value="MFS_dom"/>
</dbReference>
<proteinExistence type="predicted"/>
<evidence type="ECO:0000256" key="2">
    <source>
        <dbReference type="ARBA" id="ARBA00022448"/>
    </source>
</evidence>
<feature type="region of interest" description="Disordered" evidence="6">
    <location>
        <begin position="533"/>
        <end position="615"/>
    </location>
</feature>
<keyword evidence="4 7" id="KW-1133">Transmembrane helix</keyword>
<feature type="transmembrane region" description="Helical" evidence="7">
    <location>
        <begin position="309"/>
        <end position="329"/>
    </location>
</feature>
<evidence type="ECO:0000259" key="8">
    <source>
        <dbReference type="PROSITE" id="PS50850"/>
    </source>
</evidence>
<feature type="transmembrane region" description="Helical" evidence="7">
    <location>
        <begin position="341"/>
        <end position="362"/>
    </location>
</feature>
<evidence type="ECO:0000256" key="1">
    <source>
        <dbReference type="ARBA" id="ARBA00004127"/>
    </source>
</evidence>
<name>A0A0C9SVA3_PAXIN</name>
<keyword evidence="2" id="KW-0813">Transport</keyword>
<evidence type="ECO:0000256" key="4">
    <source>
        <dbReference type="ARBA" id="ARBA00022989"/>
    </source>
</evidence>
<keyword evidence="10" id="KW-1185">Reference proteome</keyword>
<feature type="transmembrane region" description="Helical" evidence="7">
    <location>
        <begin position="239"/>
        <end position="258"/>
    </location>
</feature>
<feature type="domain" description="Major facilitator superfamily (MFS) profile" evidence="8">
    <location>
        <begin position="43"/>
        <end position="534"/>
    </location>
</feature>
<reference evidence="10" key="2">
    <citation type="submission" date="2015-01" db="EMBL/GenBank/DDBJ databases">
        <title>Evolutionary Origins and Diversification of the Mycorrhizal Mutualists.</title>
        <authorList>
            <consortium name="DOE Joint Genome Institute"/>
            <consortium name="Mycorrhizal Genomics Consortium"/>
            <person name="Kohler A."/>
            <person name="Kuo A."/>
            <person name="Nagy L.G."/>
            <person name="Floudas D."/>
            <person name="Copeland A."/>
            <person name="Barry K.W."/>
            <person name="Cichocki N."/>
            <person name="Veneault-Fourrey C."/>
            <person name="LaButti K."/>
            <person name="Lindquist E.A."/>
            <person name="Lipzen A."/>
            <person name="Lundell T."/>
            <person name="Morin E."/>
            <person name="Murat C."/>
            <person name="Riley R."/>
            <person name="Ohm R."/>
            <person name="Sun H."/>
            <person name="Tunlid A."/>
            <person name="Henrissat B."/>
            <person name="Grigoriev I.V."/>
            <person name="Hibbett D.S."/>
            <person name="Martin F."/>
        </authorList>
    </citation>
    <scope>NUCLEOTIDE SEQUENCE [LARGE SCALE GENOMIC DNA]</scope>
    <source>
        <strain evidence="10">ATCC 200175</strain>
    </source>
</reference>
<evidence type="ECO:0000256" key="5">
    <source>
        <dbReference type="ARBA" id="ARBA00023136"/>
    </source>
</evidence>
<feature type="compositionally biased region" description="Basic and acidic residues" evidence="6">
    <location>
        <begin position="533"/>
        <end position="545"/>
    </location>
</feature>
<reference evidence="9 10" key="1">
    <citation type="submission" date="2014-06" db="EMBL/GenBank/DDBJ databases">
        <authorList>
            <consortium name="DOE Joint Genome Institute"/>
            <person name="Kuo A."/>
            <person name="Kohler A."/>
            <person name="Nagy L.G."/>
            <person name="Floudas D."/>
            <person name="Copeland A."/>
            <person name="Barry K.W."/>
            <person name="Cichocki N."/>
            <person name="Veneault-Fourrey C."/>
            <person name="LaButti K."/>
            <person name="Lindquist E.A."/>
            <person name="Lipzen A."/>
            <person name="Lundell T."/>
            <person name="Morin E."/>
            <person name="Murat C."/>
            <person name="Sun H."/>
            <person name="Tunlid A."/>
            <person name="Henrissat B."/>
            <person name="Grigoriev I.V."/>
            <person name="Hibbett D.S."/>
            <person name="Martin F."/>
            <person name="Nordberg H.P."/>
            <person name="Cantor M.N."/>
            <person name="Hua S.X."/>
        </authorList>
    </citation>
    <scope>NUCLEOTIDE SEQUENCE [LARGE SCALE GENOMIC DNA]</scope>
    <source>
        <strain evidence="9 10">ATCC 200175</strain>
    </source>
</reference>
<dbReference type="PANTHER" id="PTHR23501:SF191">
    <property type="entry name" value="VACUOLAR BASIC AMINO ACID TRANSPORTER 4"/>
    <property type="match status" value="1"/>
</dbReference>
<gene>
    <name evidence="9" type="ORF">PAXINDRAFT_164671</name>
</gene>
<evidence type="ECO:0000256" key="7">
    <source>
        <dbReference type="SAM" id="Phobius"/>
    </source>
</evidence>
<feature type="transmembrane region" description="Helical" evidence="7">
    <location>
        <begin position="405"/>
        <end position="426"/>
    </location>
</feature>